<gene>
    <name evidence="2" type="ORF">FHX74_001441</name>
</gene>
<keyword evidence="3" id="KW-1185">Reference proteome</keyword>
<dbReference type="Pfam" id="PF09860">
    <property type="entry name" value="DUF2087"/>
    <property type="match status" value="1"/>
</dbReference>
<organism evidence="2 3">
    <name type="scientific">Microlunatus kandeliicorticis</name>
    <dbReference type="NCBI Taxonomy" id="1759536"/>
    <lineage>
        <taxon>Bacteria</taxon>
        <taxon>Bacillati</taxon>
        <taxon>Actinomycetota</taxon>
        <taxon>Actinomycetes</taxon>
        <taxon>Propionibacteriales</taxon>
        <taxon>Propionibacteriaceae</taxon>
        <taxon>Microlunatus</taxon>
    </lineage>
</organism>
<accession>A0A7W3IRD1</accession>
<dbReference type="AlphaFoldDB" id="A0A7W3IRD1"/>
<evidence type="ECO:0000259" key="1">
    <source>
        <dbReference type="Pfam" id="PF09860"/>
    </source>
</evidence>
<name>A0A7W3IRD1_9ACTN</name>
<dbReference type="InterPro" id="IPR018656">
    <property type="entry name" value="DUF2087"/>
</dbReference>
<comment type="caution">
    <text evidence="2">The sequence shown here is derived from an EMBL/GenBank/DDBJ whole genome shotgun (WGS) entry which is preliminary data.</text>
</comment>
<dbReference type="Proteomes" id="UP000523079">
    <property type="component" value="Unassembled WGS sequence"/>
</dbReference>
<dbReference type="RefSeq" id="WP_182559390.1">
    <property type="nucleotide sequence ID" value="NZ_JACGWT010000002.1"/>
</dbReference>
<sequence>MTISAYDRYRAARLVQAWSQGPLRRLLAALPDGPGTSIGWSELVAASGLTPREAAPAAARAHELGLVHRDGDRWSVATDRLAALAEALVADSPAVAMVAAHPALAAFVTAGRLTGWPTRPGLEDECWTAIAEQLPRSDWTESELNSWLATFADDPAALRRGLVERGHLHRSPGSDRYTRC</sequence>
<reference evidence="2 3" key="1">
    <citation type="submission" date="2020-07" db="EMBL/GenBank/DDBJ databases">
        <title>Sequencing the genomes of 1000 actinobacteria strains.</title>
        <authorList>
            <person name="Klenk H.-P."/>
        </authorList>
    </citation>
    <scope>NUCLEOTIDE SEQUENCE [LARGE SCALE GENOMIC DNA]</scope>
    <source>
        <strain evidence="2 3">DSM 100723</strain>
    </source>
</reference>
<evidence type="ECO:0000313" key="3">
    <source>
        <dbReference type="Proteomes" id="UP000523079"/>
    </source>
</evidence>
<proteinExistence type="predicted"/>
<evidence type="ECO:0000313" key="2">
    <source>
        <dbReference type="EMBL" id="MBA8793836.1"/>
    </source>
</evidence>
<dbReference type="EMBL" id="JACGWT010000002">
    <property type="protein sequence ID" value="MBA8793836.1"/>
    <property type="molecule type" value="Genomic_DNA"/>
</dbReference>
<feature type="domain" description="DUF2087" evidence="1">
    <location>
        <begin position="112"/>
        <end position="179"/>
    </location>
</feature>
<protein>
    <recommendedName>
        <fullName evidence="1">DUF2087 domain-containing protein</fullName>
    </recommendedName>
</protein>